<dbReference type="PANTHER" id="PTHR36172:SF1">
    <property type="entry name" value="RESOLVASE-RELATED"/>
    <property type="match status" value="1"/>
</dbReference>
<dbReference type="PANTHER" id="PTHR36172">
    <property type="match status" value="1"/>
</dbReference>
<dbReference type="GO" id="GO:0003677">
    <property type="term" value="F:DNA binding"/>
    <property type="evidence" value="ECO:0007669"/>
    <property type="project" value="InterPro"/>
</dbReference>
<dbReference type="Pfam" id="PF00239">
    <property type="entry name" value="Resolvase"/>
    <property type="match status" value="1"/>
</dbReference>
<dbReference type="EMBL" id="CAIJ01000190">
    <property type="protein sequence ID" value="CCI01883.1"/>
    <property type="molecule type" value="Genomic_DNA"/>
</dbReference>
<comment type="caution">
    <text evidence="2">The sequence shown here is derived from an EMBL/GenBank/DDBJ whole genome shotgun (WGS) entry which is preliminary data.</text>
</comment>
<dbReference type="InterPro" id="IPR051491">
    <property type="entry name" value="Recombinase/Transposase-rel"/>
</dbReference>
<dbReference type="AlphaFoldDB" id="I4G1S2"/>
<dbReference type="SMART" id="SM00857">
    <property type="entry name" value="Resolvase"/>
    <property type="match status" value="1"/>
</dbReference>
<dbReference type="NCBIfam" id="NF033518">
    <property type="entry name" value="transpos_IS607"/>
    <property type="match status" value="1"/>
</dbReference>
<dbReference type="Gene3D" id="3.40.50.1390">
    <property type="entry name" value="Resolvase, N-terminal catalytic domain"/>
    <property type="match status" value="1"/>
</dbReference>
<dbReference type="PROSITE" id="PS51736">
    <property type="entry name" value="RECOMBINASES_3"/>
    <property type="match status" value="1"/>
</dbReference>
<accession>I4G1S2</accession>
<feature type="domain" description="Resolvase/invertase-type recombinase catalytic" evidence="1">
    <location>
        <begin position="49"/>
        <end position="188"/>
    </location>
</feature>
<dbReference type="RefSeq" id="WP_002764778.1">
    <property type="nucleotide sequence ID" value="NZ_HE972928.1"/>
</dbReference>
<gene>
    <name evidence="2" type="ORF">MICAC_270003</name>
</gene>
<dbReference type="InterPro" id="IPR036162">
    <property type="entry name" value="Resolvase-like_N_sf"/>
</dbReference>
<dbReference type="CDD" id="cd03769">
    <property type="entry name" value="SR_IS607_transposase_like"/>
    <property type="match status" value="1"/>
</dbReference>
<dbReference type="InterPro" id="IPR041718">
    <property type="entry name" value="IS607_transposase-like"/>
</dbReference>
<evidence type="ECO:0000259" key="1">
    <source>
        <dbReference type="PROSITE" id="PS51736"/>
    </source>
</evidence>
<dbReference type="GO" id="GO:0000150">
    <property type="term" value="F:DNA strand exchange activity"/>
    <property type="evidence" value="ECO:0007669"/>
    <property type="project" value="InterPro"/>
</dbReference>
<protein>
    <submittedName>
        <fullName evidence="2">Putative resolvase</fullName>
    </submittedName>
</protein>
<dbReference type="InterPro" id="IPR006119">
    <property type="entry name" value="Resolv_N"/>
</dbReference>
<evidence type="ECO:0000313" key="2">
    <source>
        <dbReference type="EMBL" id="CCI01883.1"/>
    </source>
</evidence>
<reference evidence="2 3" key="1">
    <citation type="submission" date="2012-04" db="EMBL/GenBank/DDBJ databases">
        <authorList>
            <person name="Genoscope - CEA"/>
        </authorList>
    </citation>
    <scope>NUCLEOTIDE SEQUENCE [LARGE SCALE GENOMIC DNA]</scope>
    <source>
        <strain evidence="2 3">9443</strain>
    </source>
</reference>
<dbReference type="Gene3D" id="1.10.287.2170">
    <property type="match status" value="1"/>
</dbReference>
<dbReference type="Proteomes" id="UP000003480">
    <property type="component" value="Unassembled WGS sequence"/>
</dbReference>
<proteinExistence type="predicted"/>
<dbReference type="InterPro" id="IPR048046">
    <property type="entry name" value="Transpos_IS607"/>
</dbReference>
<evidence type="ECO:0000313" key="3">
    <source>
        <dbReference type="Proteomes" id="UP000003480"/>
    </source>
</evidence>
<dbReference type="HOGENOM" id="CLU_082093_1_0_3"/>
<name>I4G1S2_MICAE</name>
<organism evidence="2 3">
    <name type="scientific">Microcystis aeruginosa PCC 9443</name>
    <dbReference type="NCBI Taxonomy" id="1160281"/>
    <lineage>
        <taxon>Bacteria</taxon>
        <taxon>Bacillati</taxon>
        <taxon>Cyanobacteriota</taxon>
        <taxon>Cyanophyceae</taxon>
        <taxon>Oscillatoriophycideae</taxon>
        <taxon>Chroococcales</taxon>
        <taxon>Microcystaceae</taxon>
        <taxon>Microcystis</taxon>
    </lineage>
</organism>
<sequence>MKLSDYAKKAAISYRTAWRWWKQGNLTGYQLPSGTIIITDDNHSKPDLIACIYARVSSAENKDNLDRQADRLKDYAVARGDKIYKVVKEVGSGLNDNRQQLAKILVDPNYNVLIVEHKDRLARLGTNYLEILLKELDKKLEIVNESEDMQDELMSDLIAIITSFCSRIYGLRRSKRKIEKIIAELKDNE</sequence>
<dbReference type="SUPFAM" id="SSF53041">
    <property type="entry name" value="Resolvase-like"/>
    <property type="match status" value="1"/>
</dbReference>